<comment type="function">
    <text evidence="1">Involved in inositol deacylation of GPI-anchored proteins which plays important roles in the quality control and ER-associated degradation of GPI-anchored proteins.</text>
</comment>
<dbReference type="AlphaFoldDB" id="A0A286USD1"/>
<evidence type="ECO:0000259" key="3">
    <source>
        <dbReference type="Pfam" id="PF07819"/>
    </source>
</evidence>
<dbReference type="STRING" id="2282107.A0A286USD1"/>
<dbReference type="PANTHER" id="PTHR11440">
    <property type="entry name" value="LECITHIN-CHOLESTEROL ACYLTRANSFERASE-RELATED"/>
    <property type="match status" value="1"/>
</dbReference>
<proteinExistence type="inferred from homology"/>
<organism evidence="4 5">
    <name type="scientific">Pyrrhoderma noxium</name>
    <dbReference type="NCBI Taxonomy" id="2282107"/>
    <lineage>
        <taxon>Eukaryota</taxon>
        <taxon>Fungi</taxon>
        <taxon>Dikarya</taxon>
        <taxon>Basidiomycota</taxon>
        <taxon>Agaricomycotina</taxon>
        <taxon>Agaricomycetes</taxon>
        <taxon>Hymenochaetales</taxon>
        <taxon>Hymenochaetaceae</taxon>
        <taxon>Pyrrhoderma</taxon>
    </lineage>
</organism>
<dbReference type="EC" id="3.1.-.-" evidence="1"/>
<dbReference type="InParanoid" id="A0A286USD1"/>
<feature type="region of interest" description="Disordered" evidence="2">
    <location>
        <begin position="333"/>
        <end position="358"/>
    </location>
</feature>
<accession>A0A286USD1</accession>
<sequence length="405" mass="44596">MPAVSTSDVPSPSGSRLFSTNSPTRWWFGADRKADVDNLLDESDQADTIEGEEAHMRKKYRAPKNPLVFCHGLLGFDSVKIGPAIAPMNVSHWRGIKEVLEARGIEVLITRVPATSSPMERAKVLEAKISEVYPGRDVHLIGHSMGGLDCRYLTTHLTHRKFRVLSITTVATPHRGSSFADHFIATIGKERMPQVVSLLDLLPNGGGDGRAFESLTLDAMRKFNEETPDIDGVKYYSWGATFEPGLIDPFKWSYSVILEKEGPNDGLVSVTSSRWGTYVGTLEGVNHLDLVGWINTFRYKWAELTGREIKFKPATFYLGVADHIARNVEGQNDELNEEGNNSSVADPNLCPGSSKVTKEDDVITAETTMAGEGVTTVEGIERHHPEIVHKIDSPSPSVSNPINEN</sequence>
<dbReference type="InterPro" id="IPR012908">
    <property type="entry name" value="PGAP1-ab_dom-like"/>
</dbReference>
<keyword evidence="1" id="KW-0813">Transport</keyword>
<dbReference type="GO" id="GO:0015031">
    <property type="term" value="P:protein transport"/>
    <property type="evidence" value="ECO:0007669"/>
    <property type="project" value="UniProtKB-KW"/>
</dbReference>
<keyword evidence="1" id="KW-0653">Protein transport</keyword>
<dbReference type="Gene3D" id="3.40.50.1820">
    <property type="entry name" value="alpha/beta hydrolase"/>
    <property type="match status" value="1"/>
</dbReference>
<comment type="subcellular location">
    <subcellularLocation>
        <location evidence="1">Endoplasmic reticulum membrane</location>
    </subcellularLocation>
</comment>
<protein>
    <recommendedName>
        <fullName evidence="1">GPI inositol-deacylase</fullName>
        <ecNumber evidence="1">3.1.-.-</ecNumber>
    </recommendedName>
</protein>
<gene>
    <name evidence="4" type="ORF">PNOK_0241600</name>
</gene>
<keyword evidence="1" id="KW-0472">Membrane</keyword>
<dbReference type="GO" id="GO:0016788">
    <property type="term" value="F:hydrolase activity, acting on ester bonds"/>
    <property type="evidence" value="ECO:0007669"/>
    <property type="project" value="InterPro"/>
</dbReference>
<comment type="caution">
    <text evidence="4">The sequence shown here is derived from an EMBL/GenBank/DDBJ whole genome shotgun (WGS) entry which is preliminary data.</text>
</comment>
<evidence type="ECO:0000256" key="2">
    <source>
        <dbReference type="SAM" id="MobiDB-lite"/>
    </source>
</evidence>
<comment type="similarity">
    <text evidence="1">Belongs to the GPI inositol-deacylase family.</text>
</comment>
<dbReference type="InterPro" id="IPR029058">
    <property type="entry name" value="AB_hydrolase_fold"/>
</dbReference>
<dbReference type="OrthoDB" id="5592486at2759"/>
<keyword evidence="5" id="KW-1185">Reference proteome</keyword>
<keyword evidence="1" id="KW-0256">Endoplasmic reticulum</keyword>
<name>A0A286USD1_9AGAM</name>
<dbReference type="Proteomes" id="UP000217199">
    <property type="component" value="Unassembled WGS sequence"/>
</dbReference>
<keyword evidence="1" id="KW-0378">Hydrolase</keyword>
<feature type="domain" description="GPI inositol-deacylase PGAP1-like alpha/beta" evidence="3">
    <location>
        <begin position="134"/>
        <end position="184"/>
    </location>
</feature>
<dbReference type="SUPFAM" id="SSF53474">
    <property type="entry name" value="alpha/beta-Hydrolases"/>
    <property type="match status" value="1"/>
</dbReference>
<dbReference type="EMBL" id="NBII01000002">
    <property type="protein sequence ID" value="PAV22459.1"/>
    <property type="molecule type" value="Genomic_DNA"/>
</dbReference>
<reference evidence="4 5" key="1">
    <citation type="journal article" date="2017" name="Mol. Ecol.">
        <title>Comparative and population genomic landscape of Phellinus noxius: A hypervariable fungus causing root rot in trees.</title>
        <authorList>
            <person name="Chung C.L."/>
            <person name="Lee T.J."/>
            <person name="Akiba M."/>
            <person name="Lee H.H."/>
            <person name="Kuo T.H."/>
            <person name="Liu D."/>
            <person name="Ke H.M."/>
            <person name="Yokoi T."/>
            <person name="Roa M.B."/>
            <person name="Lu M.J."/>
            <person name="Chang Y.Y."/>
            <person name="Ann P.J."/>
            <person name="Tsai J.N."/>
            <person name="Chen C.Y."/>
            <person name="Tzean S.S."/>
            <person name="Ota Y."/>
            <person name="Hattori T."/>
            <person name="Sahashi N."/>
            <person name="Liou R.F."/>
            <person name="Kikuchi T."/>
            <person name="Tsai I.J."/>
        </authorList>
    </citation>
    <scope>NUCLEOTIDE SEQUENCE [LARGE SCALE GENOMIC DNA]</scope>
    <source>
        <strain evidence="4 5">FFPRI411160</strain>
    </source>
</reference>
<dbReference type="Pfam" id="PF07819">
    <property type="entry name" value="PGAP1"/>
    <property type="match status" value="1"/>
</dbReference>
<dbReference type="GO" id="GO:0005789">
    <property type="term" value="C:endoplasmic reticulum membrane"/>
    <property type="evidence" value="ECO:0007669"/>
    <property type="project" value="UniProtKB-SubCell"/>
</dbReference>
<evidence type="ECO:0000256" key="1">
    <source>
        <dbReference type="RuleBase" id="RU365011"/>
    </source>
</evidence>
<evidence type="ECO:0000313" key="4">
    <source>
        <dbReference type="EMBL" id="PAV22459.1"/>
    </source>
</evidence>
<evidence type="ECO:0000313" key="5">
    <source>
        <dbReference type="Proteomes" id="UP000217199"/>
    </source>
</evidence>